<organism evidence="2 3">
    <name type="scientific">Aeromicrobium fastidiosum</name>
    <dbReference type="NCBI Taxonomy" id="52699"/>
    <lineage>
        <taxon>Bacteria</taxon>
        <taxon>Bacillati</taxon>
        <taxon>Actinomycetota</taxon>
        <taxon>Actinomycetes</taxon>
        <taxon>Propionibacteriales</taxon>
        <taxon>Nocardioidaceae</taxon>
        <taxon>Aeromicrobium</taxon>
    </lineage>
</organism>
<protein>
    <submittedName>
        <fullName evidence="2">Uncharacterized protein</fullName>
    </submittedName>
</protein>
<dbReference type="AlphaFoldDB" id="A0A641ANL6"/>
<proteinExistence type="predicted"/>
<keyword evidence="1" id="KW-1133">Transmembrane helix</keyword>
<accession>A0A641ANL6</accession>
<dbReference type="EMBL" id="SDPP02000003">
    <property type="protein sequence ID" value="KAA1376392.1"/>
    <property type="molecule type" value="Genomic_DNA"/>
</dbReference>
<feature type="transmembrane region" description="Helical" evidence="1">
    <location>
        <begin position="7"/>
        <end position="37"/>
    </location>
</feature>
<name>A0A641ANL6_9ACTN</name>
<gene>
    <name evidence="2" type="ORF">ESP62_013255</name>
</gene>
<dbReference type="RefSeq" id="WP_129184383.1">
    <property type="nucleotide sequence ID" value="NZ_JAGIOG010000001.1"/>
</dbReference>
<keyword evidence="1" id="KW-0472">Membrane</keyword>
<evidence type="ECO:0000313" key="3">
    <source>
        <dbReference type="Proteomes" id="UP001515100"/>
    </source>
</evidence>
<evidence type="ECO:0000313" key="2">
    <source>
        <dbReference type="EMBL" id="KAA1376392.1"/>
    </source>
</evidence>
<dbReference type="Proteomes" id="UP001515100">
    <property type="component" value="Unassembled WGS sequence"/>
</dbReference>
<reference evidence="2" key="1">
    <citation type="submission" date="2019-09" db="EMBL/GenBank/DDBJ databases">
        <authorList>
            <person name="Li J."/>
        </authorList>
    </citation>
    <scope>NUCLEOTIDE SEQUENCE [LARGE SCALE GENOMIC DNA]</scope>
    <source>
        <strain evidence="2">NRBC 14897</strain>
    </source>
</reference>
<sequence length="83" mass="9218">MLTDNGFLANACAGLYNVAVTGGCIWLFFLTTVPLAAYHRFMGEWHDARPLHKVGYVLAWVVGGTFAVACWFAIPVLIDRRPF</sequence>
<keyword evidence="1" id="KW-0812">Transmembrane</keyword>
<feature type="transmembrane region" description="Helical" evidence="1">
    <location>
        <begin position="57"/>
        <end position="78"/>
    </location>
</feature>
<comment type="caution">
    <text evidence="2">The sequence shown here is derived from an EMBL/GenBank/DDBJ whole genome shotgun (WGS) entry which is preliminary data.</text>
</comment>
<keyword evidence="3" id="KW-1185">Reference proteome</keyword>
<evidence type="ECO:0000256" key="1">
    <source>
        <dbReference type="SAM" id="Phobius"/>
    </source>
</evidence>